<gene>
    <name evidence="2" type="ORF">SAMN05421659_111108</name>
</gene>
<proteinExistence type="predicted"/>
<dbReference type="Pfam" id="PF13566">
    <property type="entry name" value="DUF4130"/>
    <property type="match status" value="1"/>
</dbReference>
<reference evidence="2 3" key="1">
    <citation type="submission" date="2016-10" db="EMBL/GenBank/DDBJ databases">
        <authorList>
            <person name="de Groot N.N."/>
        </authorList>
    </citation>
    <scope>NUCLEOTIDE SEQUENCE [LARGE SCALE GENOMIC DNA]</scope>
    <source>
        <strain evidence="2 3">DSM 9179</strain>
    </source>
</reference>
<sequence length="248" mass="28932">MDKITCVCEDSVDGIFTAIYKAWEIGTSKTSIEVKGMKTMTLFTEYIEVKTDSELAAKVAASIHNKISQEVYLYIYRASLSDNPDKAQYIYEFLLKAFRIGKDIIHYLQDESVMKVFELARKVGNEAHRYLGFVRFCELENGILSAKINPLVNVVSIVAQHFADRLHNENWVILDTTRNIAAVHRDGYGFILTNNISEQDLNRFSNKSENEEKYQLLWNRFFDTIAIEERKNKKLQQQLMPLRYRKYM</sequence>
<dbReference type="AlphaFoldDB" id="A0A1I0R2Z6"/>
<evidence type="ECO:0000313" key="3">
    <source>
        <dbReference type="Proteomes" id="UP000199701"/>
    </source>
</evidence>
<organism evidence="2 3">
    <name type="scientific">[Clostridium] fimetarium</name>
    <dbReference type="NCBI Taxonomy" id="99656"/>
    <lineage>
        <taxon>Bacteria</taxon>
        <taxon>Bacillati</taxon>
        <taxon>Bacillota</taxon>
        <taxon>Clostridia</taxon>
        <taxon>Lachnospirales</taxon>
        <taxon>Lachnospiraceae</taxon>
    </lineage>
</organism>
<dbReference type="EMBL" id="FOJI01000011">
    <property type="protein sequence ID" value="SEW34731.1"/>
    <property type="molecule type" value="Genomic_DNA"/>
</dbReference>
<evidence type="ECO:0000313" key="2">
    <source>
        <dbReference type="EMBL" id="SEW34731.1"/>
    </source>
</evidence>
<evidence type="ECO:0000259" key="1">
    <source>
        <dbReference type="Pfam" id="PF13566"/>
    </source>
</evidence>
<accession>A0A1I0R2Z6</accession>
<feature type="domain" description="DUF4130" evidence="1">
    <location>
        <begin position="85"/>
        <end position="248"/>
    </location>
</feature>
<dbReference type="InterPro" id="IPR025404">
    <property type="entry name" value="DUF4130"/>
</dbReference>
<dbReference type="STRING" id="99656.SAMN05421659_111108"/>
<dbReference type="InterPro" id="IPR023875">
    <property type="entry name" value="DNA_repair_put"/>
</dbReference>
<dbReference type="RefSeq" id="WP_092455170.1">
    <property type="nucleotide sequence ID" value="NZ_FOJI01000011.1"/>
</dbReference>
<protein>
    <submittedName>
        <fullName evidence="2">Probable DNA metabolism protein</fullName>
    </submittedName>
</protein>
<dbReference type="NCBIfam" id="TIGR03915">
    <property type="entry name" value="SAM_7_link_chp"/>
    <property type="match status" value="1"/>
</dbReference>
<keyword evidence="3" id="KW-1185">Reference proteome</keyword>
<name>A0A1I0R2Z6_9FIRM</name>
<dbReference type="Proteomes" id="UP000199701">
    <property type="component" value="Unassembled WGS sequence"/>
</dbReference>
<dbReference type="OrthoDB" id="5290748at2"/>